<dbReference type="Gene3D" id="3.30.470.10">
    <property type="match status" value="1"/>
</dbReference>
<dbReference type="EMBL" id="LUGM01000002">
    <property type="protein sequence ID" value="KYH15128.1"/>
    <property type="molecule type" value="Genomic_DNA"/>
</dbReference>
<dbReference type="InterPro" id="IPR001544">
    <property type="entry name" value="Aminotrans_IV"/>
</dbReference>
<protein>
    <submittedName>
        <fullName evidence="1">Aminodeoxychorismate lyase</fullName>
    </submittedName>
</protein>
<sequence>MKLFETMILENNEIKRLSLHKERIQNSCEALKINFDNKQWDKVISHILENYPNQLKRLKIMIDQQGEVSFEIAELPDKQYFTARLVKLDKAVNKQDLIHKTTQRDHLQHDHSTDLILLHDDKGKILEFDIGNIMVKEDEQCYTPEFEQDFLRGTMRRSLIEQGSLEIKNYDVTTFVRKLQNNEIKVFLLNSLREVADVEIYL</sequence>
<dbReference type="InterPro" id="IPR043132">
    <property type="entry name" value="BCAT-like_C"/>
</dbReference>
<keyword evidence="1" id="KW-0456">Lyase</keyword>
<proteinExistence type="predicted"/>
<evidence type="ECO:0000313" key="1">
    <source>
        <dbReference type="EMBL" id="KYH15128.1"/>
    </source>
</evidence>
<reference evidence="1 2" key="1">
    <citation type="submission" date="2016-02" db="EMBL/GenBank/DDBJ databases">
        <title>Draft genome sequence of hydrocarbon degrading Staphylococcus saprophyticus Strain CNV2, isolated from crude-oil contaminated soil from Noonmati Oil Refinery, Guwahati, Assam, India.</title>
        <authorList>
            <person name="Mukherjee A."/>
            <person name="Chettri B."/>
            <person name="Langpoklakpam J."/>
            <person name="Singh A.K."/>
            <person name="Chattopadhyay D.J."/>
        </authorList>
    </citation>
    <scope>NUCLEOTIDE SEQUENCE [LARGE SCALE GENOMIC DNA]</scope>
    <source>
        <strain evidence="1 2">CNV2</strain>
    </source>
</reference>
<comment type="caution">
    <text evidence="1">The sequence shown here is derived from an EMBL/GenBank/DDBJ whole genome shotgun (WGS) entry which is preliminary data.</text>
</comment>
<dbReference type="Proteomes" id="UP000075418">
    <property type="component" value="Unassembled WGS sequence"/>
</dbReference>
<gene>
    <name evidence="1" type="ORF">A0131_10155</name>
</gene>
<dbReference type="AlphaFoldDB" id="A0A151A6W9"/>
<organism evidence="1 2">
    <name type="scientific">Staphylococcus kloosii</name>
    <dbReference type="NCBI Taxonomy" id="29384"/>
    <lineage>
        <taxon>Bacteria</taxon>
        <taxon>Bacillati</taxon>
        <taxon>Bacillota</taxon>
        <taxon>Bacilli</taxon>
        <taxon>Bacillales</taxon>
        <taxon>Staphylococcaceae</taxon>
        <taxon>Staphylococcus</taxon>
    </lineage>
</organism>
<dbReference type="InterPro" id="IPR043131">
    <property type="entry name" value="BCAT-like_N"/>
</dbReference>
<dbReference type="Gene3D" id="3.20.10.10">
    <property type="entry name" value="D-amino Acid Aminotransferase, subunit A, domain 2"/>
    <property type="match status" value="1"/>
</dbReference>
<dbReference type="InterPro" id="IPR036038">
    <property type="entry name" value="Aminotransferase-like"/>
</dbReference>
<dbReference type="GO" id="GO:0016829">
    <property type="term" value="F:lyase activity"/>
    <property type="evidence" value="ECO:0007669"/>
    <property type="project" value="UniProtKB-KW"/>
</dbReference>
<evidence type="ECO:0000313" key="2">
    <source>
        <dbReference type="Proteomes" id="UP000075418"/>
    </source>
</evidence>
<dbReference type="SUPFAM" id="SSF56752">
    <property type="entry name" value="D-aminoacid aminotransferase-like PLP-dependent enzymes"/>
    <property type="match status" value="1"/>
</dbReference>
<name>A0A151A6W9_9STAP</name>
<dbReference type="RefSeq" id="WP_061855272.1">
    <property type="nucleotide sequence ID" value="NZ_LUGM01000002.1"/>
</dbReference>
<dbReference type="Pfam" id="PF01063">
    <property type="entry name" value="Aminotran_4"/>
    <property type="match status" value="1"/>
</dbReference>
<accession>A0A151A6W9</accession>